<sequence length="648" mass="73406">MGLNGVAGEGVNNGKGVSLDGVEGEGIQIGEGLDDDVVGDDEITKQCMTLFDGYESRSDDDYFTDHDEESKEKMRDIFREYAIREDGCPWRAHGSRTIDKKSFIIKTLDDKHDCHRVYNSSEAKVKWIASRVESLLKSNPIVSAKLLGDLILERYNVAVDMKKMYNVKQRVMSQLRSGHNSSFRPFIGLDGSHLKGPCGGVLLSAVALNANSGIFPLAVRICEKETKWSWKWFLNNLKLFLQFPEDMHLCFMSDRQKGLVKALQTHFPLAGTRFYARHIYANFRSSYLGHNYKKIFWKASRSSNLFHFNVALDSSREANLKVKQWLLKIDPHCWSRFGYDQYIRCDHVTNNMTEAFNNMLGTHKAQTYLQLQEFIRRMVMRKLQEMNEECEAWRDVLPPRVNARILKNSQASRQLAIISAGDQEYEILGPDRMFPMKLKEYYCGYGSWQISGIPCPHAMAVISHSCGKQSVKDCVPNFVHQSLSKRAYIQTYRGIIHIIPDQNMWPTIETDVLLPPLYETQPGRPKLQRKREAGEKAKGAKSGTVICKLCGMEGHNKRTCKSNKSSGKQKKKQGTKRGSSSQQPQPTTPATTSETPTMPHSTSGASSSQPQPQDCSRNKKTKNQHSIIGSSIPPTQSQPQSQVTWSLD</sequence>
<feature type="compositionally biased region" description="Low complexity" evidence="1">
    <location>
        <begin position="626"/>
        <end position="642"/>
    </location>
</feature>
<evidence type="ECO:0000313" key="4">
    <source>
        <dbReference type="Proteomes" id="UP001281410"/>
    </source>
</evidence>
<dbReference type="InterPro" id="IPR006564">
    <property type="entry name" value="Znf_PMZ"/>
</dbReference>
<dbReference type="InterPro" id="IPR018289">
    <property type="entry name" value="MULE_transposase_dom"/>
</dbReference>
<reference evidence="3" key="1">
    <citation type="journal article" date="2023" name="Plant J.">
        <title>Genome sequences and population genomics provide insights into the demographic history, inbreeding, and mutation load of two 'living fossil' tree species of Dipteronia.</title>
        <authorList>
            <person name="Feng Y."/>
            <person name="Comes H.P."/>
            <person name="Chen J."/>
            <person name="Zhu S."/>
            <person name="Lu R."/>
            <person name="Zhang X."/>
            <person name="Li P."/>
            <person name="Qiu J."/>
            <person name="Olsen K.M."/>
            <person name="Qiu Y."/>
        </authorList>
    </citation>
    <scope>NUCLEOTIDE SEQUENCE</scope>
    <source>
        <strain evidence="3">NBL</strain>
    </source>
</reference>
<gene>
    <name evidence="3" type="ORF">Dsin_016722</name>
</gene>
<evidence type="ECO:0000313" key="3">
    <source>
        <dbReference type="EMBL" id="KAK3212016.1"/>
    </source>
</evidence>
<dbReference type="AlphaFoldDB" id="A0AAE0E5S2"/>
<dbReference type="PANTHER" id="PTHR31973:SF187">
    <property type="entry name" value="MUTATOR TRANSPOSASE MUDRA PROTEIN"/>
    <property type="match status" value="1"/>
</dbReference>
<feature type="region of interest" description="Disordered" evidence="1">
    <location>
        <begin position="517"/>
        <end position="538"/>
    </location>
</feature>
<keyword evidence="4" id="KW-1185">Reference proteome</keyword>
<feature type="region of interest" description="Disordered" evidence="1">
    <location>
        <begin position="557"/>
        <end position="648"/>
    </location>
</feature>
<evidence type="ECO:0000259" key="2">
    <source>
        <dbReference type="SMART" id="SM00575"/>
    </source>
</evidence>
<name>A0AAE0E5S2_9ROSI</name>
<protein>
    <recommendedName>
        <fullName evidence="2">Zinc finger PMZ-type domain-containing protein</fullName>
    </recommendedName>
</protein>
<dbReference type="GO" id="GO:0008270">
    <property type="term" value="F:zinc ion binding"/>
    <property type="evidence" value="ECO:0007669"/>
    <property type="project" value="InterPro"/>
</dbReference>
<dbReference type="Proteomes" id="UP001281410">
    <property type="component" value="Unassembled WGS sequence"/>
</dbReference>
<dbReference type="SMART" id="SM00575">
    <property type="entry name" value="ZnF_PMZ"/>
    <property type="match status" value="1"/>
</dbReference>
<proteinExistence type="predicted"/>
<dbReference type="PANTHER" id="PTHR31973">
    <property type="entry name" value="POLYPROTEIN, PUTATIVE-RELATED"/>
    <property type="match status" value="1"/>
</dbReference>
<feature type="compositionally biased region" description="Basic residues" evidence="1">
    <location>
        <begin position="557"/>
        <end position="575"/>
    </location>
</feature>
<organism evidence="3 4">
    <name type="scientific">Dipteronia sinensis</name>
    <dbReference type="NCBI Taxonomy" id="43782"/>
    <lineage>
        <taxon>Eukaryota</taxon>
        <taxon>Viridiplantae</taxon>
        <taxon>Streptophyta</taxon>
        <taxon>Embryophyta</taxon>
        <taxon>Tracheophyta</taxon>
        <taxon>Spermatophyta</taxon>
        <taxon>Magnoliopsida</taxon>
        <taxon>eudicotyledons</taxon>
        <taxon>Gunneridae</taxon>
        <taxon>Pentapetalae</taxon>
        <taxon>rosids</taxon>
        <taxon>malvids</taxon>
        <taxon>Sapindales</taxon>
        <taxon>Sapindaceae</taxon>
        <taxon>Hippocastanoideae</taxon>
        <taxon>Acereae</taxon>
        <taxon>Dipteronia</taxon>
    </lineage>
</organism>
<evidence type="ECO:0000256" key="1">
    <source>
        <dbReference type="SAM" id="MobiDB-lite"/>
    </source>
</evidence>
<feature type="compositionally biased region" description="Polar residues" evidence="1">
    <location>
        <begin position="598"/>
        <end position="615"/>
    </location>
</feature>
<feature type="domain" description="Zinc finger PMZ-type" evidence="2">
    <location>
        <begin position="441"/>
        <end position="469"/>
    </location>
</feature>
<dbReference type="Pfam" id="PF10551">
    <property type="entry name" value="MULE"/>
    <property type="match status" value="1"/>
</dbReference>
<dbReference type="EMBL" id="JANJYJ010000005">
    <property type="protein sequence ID" value="KAK3212016.1"/>
    <property type="molecule type" value="Genomic_DNA"/>
</dbReference>
<accession>A0AAE0E5S2</accession>
<comment type="caution">
    <text evidence="3">The sequence shown here is derived from an EMBL/GenBank/DDBJ whole genome shotgun (WGS) entry which is preliminary data.</text>
</comment>
<feature type="compositionally biased region" description="Low complexity" evidence="1">
    <location>
        <begin position="576"/>
        <end position="597"/>
    </location>
</feature>